<sequence length="104" mass="11859">MSFHGVIVFTVSVLAAFVQVDFQSKSWSAFETHYRIMFNFFLVSSVYVEASAMVTLQVELGEITKNENVALNEIRHVSRAQASGFTVDLTQWIVRFCSNFRSHT</sequence>
<proteinExistence type="predicted"/>
<reference evidence="2" key="1">
    <citation type="submission" date="2016-06" db="EMBL/GenBank/DDBJ databases">
        <title>Parallel loss of symbiosis genes in relatives of nitrogen-fixing non-legume Parasponia.</title>
        <authorList>
            <person name="Van Velzen R."/>
            <person name="Holmer R."/>
            <person name="Bu F."/>
            <person name="Rutten L."/>
            <person name="Van Zeijl A."/>
            <person name="Liu W."/>
            <person name="Santuari L."/>
            <person name="Cao Q."/>
            <person name="Sharma T."/>
            <person name="Shen D."/>
            <person name="Roswanjaya Y."/>
            <person name="Wardhani T."/>
            <person name="Kalhor M.S."/>
            <person name="Jansen J."/>
            <person name="Van den Hoogen J."/>
            <person name="Gungor B."/>
            <person name="Hartog M."/>
            <person name="Hontelez J."/>
            <person name="Verver J."/>
            <person name="Yang W.-C."/>
            <person name="Schijlen E."/>
            <person name="Repin R."/>
            <person name="Schilthuizen M."/>
            <person name="Schranz E."/>
            <person name="Heidstra R."/>
            <person name="Miyata K."/>
            <person name="Fedorova E."/>
            <person name="Kohlen W."/>
            <person name="Bisseling T."/>
            <person name="Smit S."/>
            <person name="Geurts R."/>
        </authorList>
    </citation>
    <scope>NUCLEOTIDE SEQUENCE [LARGE SCALE GENOMIC DNA]</scope>
    <source>
        <strain evidence="2">cv. WU1-14</strain>
    </source>
</reference>
<protein>
    <submittedName>
        <fullName evidence="1">Uncharacterized protein</fullName>
    </submittedName>
</protein>
<keyword evidence="2" id="KW-1185">Reference proteome</keyword>
<dbReference type="AlphaFoldDB" id="A0A2P5AX62"/>
<accession>A0A2P5AX62</accession>
<dbReference type="EMBL" id="JXTB01000423">
    <property type="protein sequence ID" value="PON41098.1"/>
    <property type="molecule type" value="Genomic_DNA"/>
</dbReference>
<comment type="caution">
    <text evidence="1">The sequence shown here is derived from an EMBL/GenBank/DDBJ whole genome shotgun (WGS) entry which is preliminary data.</text>
</comment>
<dbReference type="OrthoDB" id="1724849at2759"/>
<gene>
    <name evidence="1" type="ORF">PanWU01x14_292500</name>
</gene>
<dbReference type="Proteomes" id="UP000237105">
    <property type="component" value="Unassembled WGS sequence"/>
</dbReference>
<evidence type="ECO:0000313" key="2">
    <source>
        <dbReference type="Proteomes" id="UP000237105"/>
    </source>
</evidence>
<evidence type="ECO:0000313" key="1">
    <source>
        <dbReference type="EMBL" id="PON41098.1"/>
    </source>
</evidence>
<organism evidence="1 2">
    <name type="scientific">Parasponia andersonii</name>
    <name type="common">Sponia andersonii</name>
    <dbReference type="NCBI Taxonomy" id="3476"/>
    <lineage>
        <taxon>Eukaryota</taxon>
        <taxon>Viridiplantae</taxon>
        <taxon>Streptophyta</taxon>
        <taxon>Embryophyta</taxon>
        <taxon>Tracheophyta</taxon>
        <taxon>Spermatophyta</taxon>
        <taxon>Magnoliopsida</taxon>
        <taxon>eudicotyledons</taxon>
        <taxon>Gunneridae</taxon>
        <taxon>Pentapetalae</taxon>
        <taxon>rosids</taxon>
        <taxon>fabids</taxon>
        <taxon>Rosales</taxon>
        <taxon>Cannabaceae</taxon>
        <taxon>Parasponia</taxon>
    </lineage>
</organism>
<name>A0A2P5AX62_PARAD</name>